<dbReference type="SUPFAM" id="SSF50129">
    <property type="entry name" value="GroES-like"/>
    <property type="match status" value="1"/>
</dbReference>
<protein>
    <submittedName>
        <fullName evidence="1">Uncharacterized protein</fullName>
    </submittedName>
</protein>
<dbReference type="Proteomes" id="UP000192448">
    <property type="component" value="Unassembled WGS sequence"/>
</dbReference>
<proteinExistence type="predicted"/>
<accession>A0A1X0ACK2</accession>
<evidence type="ECO:0000313" key="2">
    <source>
        <dbReference type="Proteomes" id="UP000192448"/>
    </source>
</evidence>
<keyword evidence="2" id="KW-1185">Reference proteome</keyword>
<comment type="caution">
    <text evidence="1">The sequence shown here is derived from an EMBL/GenBank/DDBJ whole genome shotgun (WGS) entry which is preliminary data.</text>
</comment>
<organism evidence="1 2">
    <name type="scientific">Mycobacterium aquaticum</name>
    <dbReference type="NCBI Taxonomy" id="1927124"/>
    <lineage>
        <taxon>Bacteria</taxon>
        <taxon>Bacillati</taxon>
        <taxon>Actinomycetota</taxon>
        <taxon>Actinomycetes</taxon>
        <taxon>Mycobacteriales</taxon>
        <taxon>Mycobacteriaceae</taxon>
        <taxon>Mycobacterium</taxon>
    </lineage>
</organism>
<dbReference type="InterPro" id="IPR011032">
    <property type="entry name" value="GroES-like_sf"/>
</dbReference>
<dbReference type="STRING" id="1927124.BST13_29630"/>
<dbReference type="EMBL" id="MVHF01000043">
    <property type="protein sequence ID" value="ORA27774.1"/>
    <property type="molecule type" value="Genomic_DNA"/>
</dbReference>
<dbReference type="AlphaFoldDB" id="A0A1X0ACK2"/>
<name>A0A1X0ACK2_9MYCO</name>
<evidence type="ECO:0000313" key="1">
    <source>
        <dbReference type="EMBL" id="ORA27774.1"/>
    </source>
</evidence>
<sequence>MSMIHSPGRRTRRAVNRPYRQLTSQAMVLDAFGGPEVGEGVTGLSVGDRVLTASNTGRGERGTHAET</sequence>
<reference evidence="1 2" key="1">
    <citation type="submission" date="2017-02" db="EMBL/GenBank/DDBJ databases">
        <title>The new phylogeny of genus Mycobacterium.</title>
        <authorList>
            <person name="Tortoli E."/>
            <person name="Trovato A."/>
            <person name="Cirillo D.M."/>
        </authorList>
    </citation>
    <scope>NUCLEOTIDE SEQUENCE [LARGE SCALE GENOMIC DNA]</scope>
    <source>
        <strain evidence="1 2">RW6</strain>
    </source>
</reference>
<gene>
    <name evidence="1" type="ORF">BST13_29630</name>
</gene>